<evidence type="ECO:0000256" key="16">
    <source>
        <dbReference type="ARBA" id="ARBA00077688"/>
    </source>
</evidence>
<keyword evidence="5" id="KW-0378">Hydrolase</keyword>
<evidence type="ECO:0000256" key="6">
    <source>
        <dbReference type="ARBA" id="ARBA00022833"/>
    </source>
</evidence>
<keyword evidence="3" id="KW-0645">Protease</keyword>
<dbReference type="InterPro" id="IPR002933">
    <property type="entry name" value="Peptidase_M20"/>
</dbReference>
<comment type="cofactor">
    <cofactor evidence="1">
        <name>Co(2+)</name>
        <dbReference type="ChEBI" id="CHEBI:48828"/>
    </cofactor>
</comment>
<evidence type="ECO:0000256" key="4">
    <source>
        <dbReference type="ARBA" id="ARBA00022723"/>
    </source>
</evidence>
<dbReference type="Gene3D" id="3.40.630.10">
    <property type="entry name" value="Zn peptidases"/>
    <property type="match status" value="2"/>
</dbReference>
<dbReference type="SUPFAM" id="SSF53187">
    <property type="entry name" value="Zn-dependent exopeptidases"/>
    <property type="match status" value="1"/>
</dbReference>
<dbReference type="GO" id="GO:0070573">
    <property type="term" value="F:metallodipeptidase activity"/>
    <property type="evidence" value="ECO:0007669"/>
    <property type="project" value="TreeGrafter"/>
</dbReference>
<dbReference type="GO" id="GO:0006508">
    <property type="term" value="P:proteolysis"/>
    <property type="evidence" value="ECO:0007669"/>
    <property type="project" value="UniProtKB-KW"/>
</dbReference>
<keyword evidence="20" id="KW-1185">Reference proteome</keyword>
<dbReference type="EMBL" id="CP029186">
    <property type="protein sequence ID" value="AWH86663.1"/>
    <property type="molecule type" value="Genomic_DNA"/>
</dbReference>
<dbReference type="RefSeq" id="WP_108779386.1">
    <property type="nucleotide sequence ID" value="NZ_CP029186.1"/>
</dbReference>
<evidence type="ECO:0000256" key="8">
    <source>
        <dbReference type="ARBA" id="ARBA00023285"/>
    </source>
</evidence>
<accession>A0A2S1R1S0</accession>
<evidence type="ECO:0000256" key="10">
    <source>
        <dbReference type="ARBA" id="ARBA00038976"/>
    </source>
</evidence>
<evidence type="ECO:0000256" key="13">
    <source>
        <dbReference type="ARBA" id="ARBA00071271"/>
    </source>
</evidence>
<dbReference type="PANTHER" id="PTHR43501:SF1">
    <property type="entry name" value="CYTOSOL NON-SPECIFIC DIPEPTIDASE"/>
    <property type="match status" value="1"/>
</dbReference>
<proteinExistence type="inferred from homology"/>
<dbReference type="Proteomes" id="UP000244929">
    <property type="component" value="Chromosome"/>
</dbReference>
<comment type="cofactor">
    <cofactor evidence="2">
        <name>Zn(2+)</name>
        <dbReference type="ChEBI" id="CHEBI:29105"/>
    </cofactor>
</comment>
<evidence type="ECO:0000256" key="5">
    <source>
        <dbReference type="ARBA" id="ARBA00022801"/>
    </source>
</evidence>
<evidence type="ECO:0000256" key="17">
    <source>
        <dbReference type="ARBA" id="ARBA00078074"/>
    </source>
</evidence>
<keyword evidence="6" id="KW-0862">Zinc</keyword>
<feature type="domain" description="Peptidase M20 dimerisation" evidence="18">
    <location>
        <begin position="208"/>
        <end position="294"/>
    </location>
</feature>
<gene>
    <name evidence="19" type="ORF">HYN59_16795</name>
</gene>
<dbReference type="Pfam" id="PF01546">
    <property type="entry name" value="Peptidase_M20"/>
    <property type="match status" value="1"/>
</dbReference>
<dbReference type="PIRSF" id="PIRSF016599">
    <property type="entry name" value="Xaa-His_dipept"/>
    <property type="match status" value="1"/>
</dbReference>
<evidence type="ECO:0000256" key="7">
    <source>
        <dbReference type="ARBA" id="ARBA00023049"/>
    </source>
</evidence>
<evidence type="ECO:0000256" key="12">
    <source>
        <dbReference type="ARBA" id="ARBA00061423"/>
    </source>
</evidence>
<dbReference type="OrthoDB" id="9773892at2"/>
<comment type="similarity">
    <text evidence="12">Belongs to the peptidase M20C family.</text>
</comment>
<dbReference type="FunFam" id="3.40.630.10:FF:000015">
    <property type="entry name" value="Aminoacyl-histidine dipeptidase PepD"/>
    <property type="match status" value="1"/>
</dbReference>
<dbReference type="FunFam" id="3.40.630.10:FF:000018">
    <property type="entry name" value="Aminoacyl-histidine dipeptidase PepD"/>
    <property type="match status" value="1"/>
</dbReference>
<dbReference type="GO" id="GO:0005829">
    <property type="term" value="C:cytosol"/>
    <property type="evidence" value="ECO:0007669"/>
    <property type="project" value="TreeGrafter"/>
</dbReference>
<evidence type="ECO:0000256" key="11">
    <source>
        <dbReference type="ARBA" id="ARBA00044252"/>
    </source>
</evidence>
<dbReference type="PANTHER" id="PTHR43501">
    <property type="entry name" value="CYTOSOL NON-SPECIFIC DIPEPTIDASE"/>
    <property type="match status" value="1"/>
</dbReference>
<dbReference type="InterPro" id="IPR011650">
    <property type="entry name" value="Peptidase_M20_dimer"/>
</dbReference>
<dbReference type="CDD" id="cd03890">
    <property type="entry name" value="M20_pepD"/>
    <property type="match status" value="1"/>
</dbReference>
<dbReference type="EC" id="3.4.13.18" evidence="10"/>
<sequence>MSQEIRNLEPKALWNKFADLNAVPRPSKKEERVIAFMKDFGKKLNLQTIEDEVGNVIIKKPATKGMENRKTIVMQSHLDMVHQKNAETVFDFDTQGIEMYVDGDWVRAKGTTLGADNGLGVATIMAILESTDIPHPAIEALFTIDEETGMTGAMGLKGGLLRGEILLNLDTEEDDEIDIGCAGGVDVTAEREYHEEDVPENSVGYSITVKGLNGGHSGMDIHKGLGNANKIMNRLLFDSFENFGLQIAEINGGSLRNAIPRESVAKVIISEIFDEAFVFDMQEVINDIKTEFKTTEPNLEILIEKADTPAKVMELGVQEGLIRALYTAHNGVYRMSADMADLVETSNNIAKVIVKEGRLHVGCLTRSSVESSKFDLANALRSAFELIGCEVTFSGSYPGWTPNVNSPILDVLTDIYEKQNGSKPSVVACHAGLECGILGTNYPKMDMISFGPTIKGAHSPDERASIKSAQKYWKFVLEILENIPVK</sequence>
<keyword evidence="4" id="KW-0479">Metal-binding</keyword>
<evidence type="ECO:0000259" key="18">
    <source>
        <dbReference type="Pfam" id="PF07687"/>
    </source>
</evidence>
<dbReference type="GO" id="GO:0046872">
    <property type="term" value="F:metal ion binding"/>
    <property type="evidence" value="ECO:0007669"/>
    <property type="project" value="UniProtKB-KW"/>
</dbReference>
<evidence type="ECO:0000256" key="15">
    <source>
        <dbReference type="ARBA" id="ARBA00076004"/>
    </source>
</evidence>
<comment type="catalytic activity">
    <reaction evidence="9">
        <text>Hydrolysis of dipeptides, preferentially hydrophobic dipeptides including prolyl amino acids.</text>
        <dbReference type="EC" id="3.4.13.18"/>
    </reaction>
</comment>
<reference evidence="19 20" key="1">
    <citation type="submission" date="2018-04" db="EMBL/GenBank/DDBJ databases">
        <title>Genome sequencing of Flavobacterium sp. HYN0059.</title>
        <authorList>
            <person name="Yi H."/>
            <person name="Baek C."/>
        </authorList>
    </citation>
    <scope>NUCLEOTIDE SEQUENCE [LARGE SCALE GENOMIC DNA]</scope>
    <source>
        <strain evidence="19 20">HYN0059</strain>
    </source>
</reference>
<keyword evidence="8" id="KW-0170">Cobalt</keyword>
<evidence type="ECO:0000256" key="14">
    <source>
        <dbReference type="ARBA" id="ARBA00075285"/>
    </source>
</evidence>
<dbReference type="AlphaFoldDB" id="A0A2S1R1S0"/>
<evidence type="ECO:0000313" key="19">
    <source>
        <dbReference type="EMBL" id="AWH86663.1"/>
    </source>
</evidence>
<evidence type="ECO:0000256" key="3">
    <source>
        <dbReference type="ARBA" id="ARBA00022670"/>
    </source>
</evidence>
<evidence type="ECO:0000313" key="20">
    <source>
        <dbReference type="Proteomes" id="UP000244929"/>
    </source>
</evidence>
<name>A0A2S1R1S0_9FLAO</name>
<evidence type="ECO:0000256" key="9">
    <source>
        <dbReference type="ARBA" id="ARBA00036421"/>
    </source>
</evidence>
<evidence type="ECO:0000256" key="1">
    <source>
        <dbReference type="ARBA" id="ARBA00001941"/>
    </source>
</evidence>
<keyword evidence="7" id="KW-0482">Metalloprotease</keyword>
<dbReference type="Pfam" id="PF07687">
    <property type="entry name" value="M20_dimer"/>
    <property type="match status" value="1"/>
</dbReference>
<dbReference type="NCBIfam" id="TIGR01893">
    <property type="entry name" value="aa-his-dipept"/>
    <property type="match status" value="1"/>
</dbReference>
<dbReference type="InterPro" id="IPR001160">
    <property type="entry name" value="Peptidase_M20C"/>
</dbReference>
<dbReference type="KEGG" id="falb:HYN59_16795"/>
<protein>
    <recommendedName>
        <fullName evidence="13">Cytosol non-specific dipeptidase</fullName>
        <ecNumber evidence="10">3.4.13.18</ecNumber>
    </recommendedName>
    <alternativeName>
        <fullName evidence="16">Aminoacyl-histidine dipeptidase</fullName>
    </alternativeName>
    <alternativeName>
        <fullName evidence="15">Beta-alanyl-histidine dipeptidase</fullName>
    </alternativeName>
    <alternativeName>
        <fullName evidence="14">Carnosinase</fullName>
    </alternativeName>
    <alternativeName>
        <fullName evidence="11">Peptidase D</fullName>
    </alternativeName>
    <alternativeName>
        <fullName evidence="17">Xaa-His dipeptidase</fullName>
    </alternativeName>
</protein>
<organism evidence="19 20">
    <name type="scientific">Flavobacterium album</name>
    <dbReference type="NCBI Taxonomy" id="2175091"/>
    <lineage>
        <taxon>Bacteria</taxon>
        <taxon>Pseudomonadati</taxon>
        <taxon>Bacteroidota</taxon>
        <taxon>Flavobacteriia</taxon>
        <taxon>Flavobacteriales</taxon>
        <taxon>Flavobacteriaceae</taxon>
        <taxon>Flavobacterium</taxon>
    </lineage>
</organism>
<dbReference type="PRINTS" id="PR00934">
    <property type="entry name" value="XHISDIPTASE"/>
</dbReference>
<evidence type="ECO:0000256" key="2">
    <source>
        <dbReference type="ARBA" id="ARBA00001947"/>
    </source>
</evidence>